<dbReference type="InterPro" id="IPR017476">
    <property type="entry name" value="UDP-Glc/GDP-Man"/>
</dbReference>
<dbReference type="SUPFAM" id="SSF48179">
    <property type="entry name" value="6-phosphogluconate dehydrogenase C-terminal domain-like"/>
    <property type="match status" value="1"/>
</dbReference>
<feature type="binding site" evidence="9">
    <location>
        <begin position="132"/>
        <end position="135"/>
    </location>
    <ligand>
        <name>substrate</name>
    </ligand>
</feature>
<feature type="binding site" evidence="10">
    <location>
        <position position="12"/>
    </location>
    <ligand>
        <name>NAD(+)</name>
        <dbReference type="ChEBI" id="CHEBI:57540"/>
    </ligand>
</feature>
<dbReference type="Pfam" id="PF03721">
    <property type="entry name" value="UDPG_MGDP_dh_N"/>
    <property type="match status" value="1"/>
</dbReference>
<evidence type="ECO:0000256" key="8">
    <source>
        <dbReference type="PIRSR" id="PIRSR500134-1"/>
    </source>
</evidence>
<proteinExistence type="inferred from homology"/>
<evidence type="ECO:0000313" key="13">
    <source>
        <dbReference type="Proteomes" id="UP000276899"/>
    </source>
</evidence>
<dbReference type="Gene3D" id="3.40.50.720">
    <property type="entry name" value="NAD(P)-binding Rossmann-like Domain"/>
    <property type="match status" value="2"/>
</dbReference>
<name>A0A3S4WLB9_9ACTO</name>
<dbReference type="AlphaFoldDB" id="A0A3S4WLB9"/>
<dbReference type="GO" id="GO:0051287">
    <property type="term" value="F:NAD binding"/>
    <property type="evidence" value="ECO:0007669"/>
    <property type="project" value="InterPro"/>
</dbReference>
<dbReference type="InterPro" id="IPR008927">
    <property type="entry name" value="6-PGluconate_DH-like_C_sf"/>
</dbReference>
<feature type="binding site" evidence="9">
    <location>
        <begin position="237"/>
        <end position="241"/>
    </location>
    <ligand>
        <name>substrate</name>
    </ligand>
</feature>
<dbReference type="PIRSF" id="PIRSF000124">
    <property type="entry name" value="UDPglc_GDPman_dh"/>
    <property type="match status" value="1"/>
</dbReference>
<evidence type="ECO:0000256" key="3">
    <source>
        <dbReference type="ARBA" id="ARBA00012954"/>
    </source>
</evidence>
<evidence type="ECO:0000256" key="10">
    <source>
        <dbReference type="PIRSR" id="PIRSR500134-3"/>
    </source>
</evidence>
<evidence type="ECO:0000256" key="5">
    <source>
        <dbReference type="ARBA" id="ARBA00023027"/>
    </source>
</evidence>
<accession>A0A3S4WLB9</accession>
<sequence>MADIGHEVVGIDIDQEKVDSLSAGNAPFFEPGLSTLLRRNVSSGRLSFSTDSSAIRGAQVHFIGVGTPQSSNGAADLTYVDKAVEQMLPHLGACESGAEIVAGKSTVPVGTASRLSQRIAATGATLVWNPEFLREGFAVKDTLEPDRLVYGLPDDPRDAQEAQDVLDAVYAPVMSSGTPRLCMDYATAELVKTAANAFLATKISFINAMARICDTVKADVTDLADAIGMDERIGHRFLRAGIGFGGGCLPKDIRAFQARADQLGEGETLAFLAEVDRINDWMRASVIDTAAELLGDDLPTSRIAILGATFKPDSDDMRNSPALEIATDLARRAGSVVVTDPQAAPILAVNDDLPYEVTTEAQDALADADLAILGTEWHEYTQLDPHRAARLMRHARVIDGRNALDPQAWKAAGFTYIGIGRR</sequence>
<evidence type="ECO:0000256" key="9">
    <source>
        <dbReference type="PIRSR" id="PIRSR500134-2"/>
    </source>
</evidence>
<feature type="active site" description="Nucleophile" evidence="8">
    <location>
        <position position="248"/>
    </location>
</feature>
<comment type="pathway">
    <text evidence="1">Nucleotide-sugar biosynthesis; UDP-alpha-D-glucuronate biosynthesis; UDP-alpha-D-glucuronate from UDP-alpha-D-glucose: step 1/1.</text>
</comment>
<feature type="domain" description="UDP-glucose/GDP-mannose dehydrogenase C-terminal" evidence="11">
    <location>
        <begin position="304"/>
        <end position="406"/>
    </location>
</feature>
<dbReference type="InterPro" id="IPR014027">
    <property type="entry name" value="UDP-Glc/GDP-Man_DH_C"/>
</dbReference>
<dbReference type="Pfam" id="PF03720">
    <property type="entry name" value="UDPG_MGDP_dh_C"/>
    <property type="match status" value="1"/>
</dbReference>
<dbReference type="InterPro" id="IPR014026">
    <property type="entry name" value="UDP-Glc/GDP-Man_DH_dimer"/>
</dbReference>
<evidence type="ECO:0000256" key="7">
    <source>
        <dbReference type="PIRNR" id="PIRNR000124"/>
    </source>
</evidence>
<keyword evidence="4 7" id="KW-0560">Oxidoreductase</keyword>
<feature type="binding site" evidence="10">
    <location>
        <position position="67"/>
    </location>
    <ligand>
        <name>NAD(+)</name>
        <dbReference type="ChEBI" id="CHEBI:57540"/>
    </ligand>
</feature>
<protein>
    <recommendedName>
        <fullName evidence="3 7">UDP-glucose 6-dehydrogenase</fullName>
        <ecNumber evidence="3 7">1.1.1.22</ecNumber>
    </recommendedName>
</protein>
<dbReference type="SUPFAM" id="SSF52413">
    <property type="entry name" value="UDP-glucose/GDP-mannose dehydrogenase C-terminal domain"/>
    <property type="match status" value="1"/>
</dbReference>
<dbReference type="SUPFAM" id="SSF51735">
    <property type="entry name" value="NAD(P)-binding Rossmann-fold domains"/>
    <property type="match status" value="1"/>
</dbReference>
<dbReference type="Pfam" id="PF00984">
    <property type="entry name" value="UDPG_MGDP_dh"/>
    <property type="match status" value="1"/>
</dbReference>
<gene>
    <name evidence="12" type="primary">tuaD_1</name>
    <name evidence="12" type="ORF">NCTC11923_02062</name>
</gene>
<feature type="binding site" evidence="10">
    <location>
        <position position="17"/>
    </location>
    <ligand>
        <name>NAD(+)</name>
        <dbReference type="ChEBI" id="CHEBI:57540"/>
    </ligand>
</feature>
<dbReference type="Proteomes" id="UP000276899">
    <property type="component" value="Chromosome"/>
</dbReference>
<dbReference type="NCBIfam" id="TIGR03026">
    <property type="entry name" value="NDP-sugDHase"/>
    <property type="match status" value="1"/>
</dbReference>
<dbReference type="GO" id="GO:0000271">
    <property type="term" value="P:polysaccharide biosynthetic process"/>
    <property type="evidence" value="ECO:0007669"/>
    <property type="project" value="InterPro"/>
</dbReference>
<evidence type="ECO:0000256" key="1">
    <source>
        <dbReference type="ARBA" id="ARBA00004701"/>
    </source>
</evidence>
<dbReference type="Gene3D" id="1.20.5.100">
    <property type="entry name" value="Cytochrome c1, transmembrane anchor, C-terminal"/>
    <property type="match status" value="1"/>
</dbReference>
<dbReference type="KEGG" id="asla:NCTC11923_02062"/>
<feature type="binding site" evidence="9">
    <location>
        <position position="192"/>
    </location>
    <ligand>
        <name>substrate</name>
    </ligand>
</feature>
<reference evidence="12 13" key="1">
    <citation type="submission" date="2018-12" db="EMBL/GenBank/DDBJ databases">
        <authorList>
            <consortium name="Pathogen Informatics"/>
        </authorList>
    </citation>
    <scope>NUCLEOTIDE SEQUENCE [LARGE SCALE GENOMIC DNA]</scope>
    <source>
        <strain evidence="12 13">NCTC11923</strain>
    </source>
</reference>
<evidence type="ECO:0000256" key="4">
    <source>
        <dbReference type="ARBA" id="ARBA00023002"/>
    </source>
</evidence>
<feature type="binding site" evidence="10">
    <location>
        <position position="318"/>
    </location>
    <ligand>
        <name>NAD(+)</name>
        <dbReference type="ChEBI" id="CHEBI:57540"/>
    </ligand>
</feature>
<feature type="binding site" evidence="9">
    <location>
        <position position="311"/>
    </location>
    <ligand>
        <name>substrate</name>
    </ligand>
</feature>
<dbReference type="STRING" id="1278298.GCA_000428685_00495"/>
<dbReference type="EMBL" id="LR134363">
    <property type="protein sequence ID" value="VEG75399.1"/>
    <property type="molecule type" value="Genomic_DNA"/>
</dbReference>
<dbReference type="EC" id="1.1.1.22" evidence="3 7"/>
<evidence type="ECO:0000256" key="6">
    <source>
        <dbReference type="ARBA" id="ARBA00047473"/>
    </source>
</evidence>
<dbReference type="InterPro" id="IPR036291">
    <property type="entry name" value="NAD(P)-bd_dom_sf"/>
</dbReference>
<dbReference type="UniPathway" id="UPA00038">
    <property type="reaction ID" value="UER00491"/>
</dbReference>
<dbReference type="PANTHER" id="PTHR43750:SF3">
    <property type="entry name" value="UDP-GLUCOSE 6-DEHYDROGENASE TUAD"/>
    <property type="match status" value="1"/>
</dbReference>
<dbReference type="InterPro" id="IPR036220">
    <property type="entry name" value="UDP-Glc/GDP-Man_DH_C_sf"/>
</dbReference>
<dbReference type="SMART" id="SM00984">
    <property type="entry name" value="UDPG_MGDP_dh_C"/>
    <property type="match status" value="1"/>
</dbReference>
<keyword evidence="5 7" id="KW-0520">NAD</keyword>
<comment type="similarity">
    <text evidence="2 7">Belongs to the UDP-glucose/GDP-mannose dehydrogenase family.</text>
</comment>
<evidence type="ECO:0000259" key="11">
    <source>
        <dbReference type="SMART" id="SM00984"/>
    </source>
</evidence>
<feature type="binding site" evidence="9">
    <location>
        <position position="245"/>
    </location>
    <ligand>
        <name>substrate</name>
    </ligand>
</feature>
<evidence type="ECO:0000256" key="2">
    <source>
        <dbReference type="ARBA" id="ARBA00006601"/>
    </source>
</evidence>
<comment type="catalytic activity">
    <reaction evidence="6 7">
        <text>UDP-alpha-D-glucose + 2 NAD(+) + H2O = UDP-alpha-D-glucuronate + 2 NADH + 3 H(+)</text>
        <dbReference type="Rhea" id="RHEA:23596"/>
        <dbReference type="ChEBI" id="CHEBI:15377"/>
        <dbReference type="ChEBI" id="CHEBI:15378"/>
        <dbReference type="ChEBI" id="CHEBI:57540"/>
        <dbReference type="ChEBI" id="CHEBI:57945"/>
        <dbReference type="ChEBI" id="CHEBI:58052"/>
        <dbReference type="ChEBI" id="CHEBI:58885"/>
        <dbReference type="EC" id="1.1.1.22"/>
    </reaction>
</comment>
<dbReference type="GO" id="GO:0006065">
    <property type="term" value="P:UDP-glucuronate biosynthetic process"/>
    <property type="evidence" value="ECO:0007669"/>
    <property type="project" value="UniProtKB-UniPathway"/>
</dbReference>
<feature type="binding site" evidence="10">
    <location>
        <position position="106"/>
    </location>
    <ligand>
        <name>NAD(+)</name>
        <dbReference type="ChEBI" id="CHEBI:57540"/>
    </ligand>
</feature>
<dbReference type="PANTHER" id="PTHR43750">
    <property type="entry name" value="UDP-GLUCOSE 6-DEHYDROGENASE TUAD"/>
    <property type="match status" value="1"/>
</dbReference>
<dbReference type="InterPro" id="IPR028357">
    <property type="entry name" value="UDPglc_DH_bac"/>
</dbReference>
<evidence type="ECO:0000313" key="12">
    <source>
        <dbReference type="EMBL" id="VEG75399.1"/>
    </source>
</evidence>
<feature type="binding site" evidence="10">
    <location>
        <position position="251"/>
    </location>
    <ligand>
        <name>NAD(+)</name>
        <dbReference type="ChEBI" id="CHEBI:57540"/>
    </ligand>
</feature>
<dbReference type="PIRSF" id="PIRSF500134">
    <property type="entry name" value="UDPglc_DH_bac"/>
    <property type="match status" value="1"/>
</dbReference>
<dbReference type="InterPro" id="IPR001732">
    <property type="entry name" value="UDP-Glc/GDP-Man_DH_N"/>
</dbReference>
<dbReference type="GO" id="GO:0003979">
    <property type="term" value="F:UDP-glucose 6-dehydrogenase activity"/>
    <property type="evidence" value="ECO:0007669"/>
    <property type="project" value="UniProtKB-EC"/>
</dbReference>
<keyword evidence="13" id="KW-1185">Reference proteome</keyword>
<organism evidence="12 13">
    <name type="scientific">Actinomyces slackii</name>
    <dbReference type="NCBI Taxonomy" id="52774"/>
    <lineage>
        <taxon>Bacteria</taxon>
        <taxon>Bacillati</taxon>
        <taxon>Actinomycetota</taxon>
        <taxon>Actinomycetes</taxon>
        <taxon>Actinomycetales</taxon>
        <taxon>Actinomycetaceae</taxon>
        <taxon>Actinomyces</taxon>
    </lineage>
</organism>
<feature type="binding site" evidence="10">
    <location>
        <position position="135"/>
    </location>
    <ligand>
        <name>NAD(+)</name>
        <dbReference type="ChEBI" id="CHEBI:57540"/>
    </ligand>
</feature>